<dbReference type="EMBL" id="JAFIMR010000103">
    <property type="protein sequence ID" value="KAI1847451.1"/>
    <property type="molecule type" value="Genomic_DNA"/>
</dbReference>
<protein>
    <recommendedName>
        <fullName evidence="4">GED domain-containing protein</fullName>
    </recommendedName>
</protein>
<dbReference type="GO" id="GO:0005525">
    <property type="term" value="F:GTP binding"/>
    <property type="evidence" value="ECO:0007669"/>
    <property type="project" value="InterPro"/>
</dbReference>
<dbReference type="GO" id="GO:0006897">
    <property type="term" value="P:endocytosis"/>
    <property type="evidence" value="ECO:0007669"/>
    <property type="project" value="TreeGrafter"/>
</dbReference>
<dbReference type="Pfam" id="PF01031">
    <property type="entry name" value="Dynamin_M"/>
    <property type="match status" value="1"/>
</dbReference>
<dbReference type="GO" id="GO:0016020">
    <property type="term" value="C:membrane"/>
    <property type="evidence" value="ECO:0007669"/>
    <property type="project" value="TreeGrafter"/>
</dbReference>
<keyword evidence="2" id="KW-0342">GTP-binding</keyword>
<dbReference type="InterPro" id="IPR000375">
    <property type="entry name" value="Dynamin_stalk"/>
</dbReference>
<dbReference type="GO" id="GO:0048312">
    <property type="term" value="P:intracellular distribution of mitochondria"/>
    <property type="evidence" value="ECO:0007669"/>
    <property type="project" value="TreeGrafter"/>
</dbReference>
<dbReference type="InterPro" id="IPR001401">
    <property type="entry name" value="Dynamin_GTPase"/>
</dbReference>
<dbReference type="GO" id="GO:0005874">
    <property type="term" value="C:microtubule"/>
    <property type="evidence" value="ECO:0007669"/>
    <property type="project" value="TreeGrafter"/>
</dbReference>
<evidence type="ECO:0000259" key="4">
    <source>
        <dbReference type="PROSITE" id="PS51388"/>
    </source>
</evidence>
<dbReference type="GO" id="GO:0008017">
    <property type="term" value="F:microtubule binding"/>
    <property type="evidence" value="ECO:0007669"/>
    <property type="project" value="TreeGrafter"/>
</dbReference>
<dbReference type="GO" id="GO:0000266">
    <property type="term" value="P:mitochondrial fission"/>
    <property type="evidence" value="ECO:0007669"/>
    <property type="project" value="TreeGrafter"/>
</dbReference>
<dbReference type="SMART" id="SM00053">
    <property type="entry name" value="DYNc"/>
    <property type="match status" value="1"/>
</dbReference>
<name>A0A9P9W7J7_9PEZI</name>
<keyword evidence="1" id="KW-0547">Nucleotide-binding</keyword>
<keyword evidence="6" id="KW-1185">Reference proteome</keyword>
<sequence length="869" mass="98698">MDKNTNGLDRHPASLFDNLQIRLFDSMHRLSKLNVCGGIDVPQLIVAGSQSSGKSSVLESLVRFHFPVDDKKPTTRFPIKLVLRTAKEEHTKVTIESREGDDKHREGLRRLADELSGETFDRIMEKAKVGLRMLPSNAPNQDGVKTQIFCCDSLVIERHGPSLPALDVLDLPGLFDASTAEQTEADRDTIDKLVKDQIYSPMNIVLLIVSAQGNDYSNFPALGIVQRRLTEDPLLKRRVVCVITRPDKASSLEATRSVLGKENQFIKSFQYPWHVVRNQDQASRENHQSLDERDLLEDKFFASPDWTTVPPRQKGIAALRETLKSMIWSHTRYQLPSVISKTKRKICEAEAQLNSIIRARSDPQARRAYLGDVAETFSILTREAVKGTYENERCDKDHETGDICHNCQGFFAGFGTNNVQSQQKRLRANVRALNQAFASAMRQYGRTKVESESDQDTRWTDPSLDLVSERLADGGRLFQPEGTAMYYEHEKPKPQDRKEYEHWVRTNMDRWKSKGPGGEPSDGAFSGLFSYQSEKWEKIASQHVKAVWKVVNEFIQLALAASCPDEDVLAKVRSRLVDPSLRVIQLQADRTLRDLISCHSQSNPGFYDSFIEARTVREYTEAVVQRLSAMKLHPEDSSEATSVSTTPSTEPPNGQAIKGPPTSNQRQGDMKAKVQQNNAQRSGETKAKGHDQKAREAMLNYALENVTNVLGLNYPILRNGLLREIVFPMISQRISMIYEPKNYRDGNINANSVENIQKSTQDLYPRNFGDFAAARVIEQVEMHYEEIQASFVGYVSSLVVERNIMEQLPKKILNMTIIRDLEEHVVEDIARERPEDAKKRQDIERDLNTMQDVLKEMEDYLHANRHSTP</sequence>
<dbReference type="Pfam" id="PF00350">
    <property type="entry name" value="Dynamin_N"/>
    <property type="match status" value="1"/>
</dbReference>
<evidence type="ECO:0000256" key="1">
    <source>
        <dbReference type="ARBA" id="ARBA00022741"/>
    </source>
</evidence>
<dbReference type="PANTHER" id="PTHR11566:SF21">
    <property type="entry name" value="DYNAMIN RELATED PROTEIN 1, ISOFORM A"/>
    <property type="match status" value="1"/>
</dbReference>
<dbReference type="GO" id="GO:0005739">
    <property type="term" value="C:mitochondrion"/>
    <property type="evidence" value="ECO:0007669"/>
    <property type="project" value="TreeGrafter"/>
</dbReference>
<dbReference type="GO" id="GO:0003924">
    <property type="term" value="F:GTPase activity"/>
    <property type="evidence" value="ECO:0007669"/>
    <property type="project" value="InterPro"/>
</dbReference>
<accession>A0A9P9W7J7</accession>
<dbReference type="AlphaFoldDB" id="A0A9P9W7J7"/>
<comment type="caution">
    <text evidence="5">The sequence shown here is derived from an EMBL/GenBank/DDBJ whole genome shotgun (WGS) entry which is preliminary data.</text>
</comment>
<gene>
    <name evidence="5" type="ORF">JX265_013972</name>
</gene>
<feature type="compositionally biased region" description="Basic and acidic residues" evidence="3">
    <location>
        <begin position="683"/>
        <end position="693"/>
    </location>
</feature>
<organism evidence="5 6">
    <name type="scientific">Neoarthrinium moseri</name>
    <dbReference type="NCBI Taxonomy" id="1658444"/>
    <lineage>
        <taxon>Eukaryota</taxon>
        <taxon>Fungi</taxon>
        <taxon>Dikarya</taxon>
        <taxon>Ascomycota</taxon>
        <taxon>Pezizomycotina</taxon>
        <taxon>Sordariomycetes</taxon>
        <taxon>Xylariomycetidae</taxon>
        <taxon>Amphisphaeriales</taxon>
        <taxon>Apiosporaceae</taxon>
        <taxon>Neoarthrinium</taxon>
    </lineage>
</organism>
<evidence type="ECO:0000313" key="6">
    <source>
        <dbReference type="Proteomes" id="UP000829685"/>
    </source>
</evidence>
<evidence type="ECO:0000256" key="3">
    <source>
        <dbReference type="SAM" id="MobiDB-lite"/>
    </source>
</evidence>
<reference evidence="5" key="1">
    <citation type="submission" date="2021-03" db="EMBL/GenBank/DDBJ databases">
        <title>Revisited historic fungal species revealed as producer of novel bioactive compounds through whole genome sequencing and comparative genomics.</title>
        <authorList>
            <person name="Vignolle G.A."/>
            <person name="Hochenegger N."/>
            <person name="Mach R.L."/>
            <person name="Mach-Aigner A.R."/>
            <person name="Javad Rahimi M."/>
            <person name="Salim K.A."/>
            <person name="Chan C.M."/>
            <person name="Lim L.B.L."/>
            <person name="Cai F."/>
            <person name="Druzhinina I.S."/>
            <person name="U'Ren J.M."/>
            <person name="Derntl C."/>
        </authorList>
    </citation>
    <scope>NUCLEOTIDE SEQUENCE</scope>
    <source>
        <strain evidence="5">TUCIM 5799</strain>
    </source>
</reference>
<dbReference type="GO" id="GO:0016559">
    <property type="term" value="P:peroxisome fission"/>
    <property type="evidence" value="ECO:0007669"/>
    <property type="project" value="TreeGrafter"/>
</dbReference>
<evidence type="ECO:0000313" key="5">
    <source>
        <dbReference type="EMBL" id="KAI1847451.1"/>
    </source>
</evidence>
<dbReference type="SUPFAM" id="SSF52540">
    <property type="entry name" value="P-loop containing nucleoside triphosphate hydrolases"/>
    <property type="match status" value="1"/>
</dbReference>
<feature type="compositionally biased region" description="Low complexity" evidence="3">
    <location>
        <begin position="639"/>
        <end position="652"/>
    </location>
</feature>
<feature type="domain" description="GED" evidence="4">
    <location>
        <begin position="773"/>
        <end position="865"/>
    </location>
</feature>
<dbReference type="Proteomes" id="UP000829685">
    <property type="component" value="Unassembled WGS sequence"/>
</dbReference>
<dbReference type="InterPro" id="IPR027417">
    <property type="entry name" value="P-loop_NTPase"/>
</dbReference>
<dbReference type="InterPro" id="IPR020850">
    <property type="entry name" value="GED_dom"/>
</dbReference>
<dbReference type="PROSITE" id="PS51388">
    <property type="entry name" value="GED"/>
    <property type="match status" value="1"/>
</dbReference>
<evidence type="ECO:0000256" key="2">
    <source>
        <dbReference type="ARBA" id="ARBA00023134"/>
    </source>
</evidence>
<feature type="region of interest" description="Disordered" evidence="3">
    <location>
        <begin position="630"/>
        <end position="693"/>
    </location>
</feature>
<proteinExistence type="predicted"/>
<dbReference type="InterPro" id="IPR022812">
    <property type="entry name" value="Dynamin"/>
</dbReference>
<dbReference type="PRINTS" id="PR00195">
    <property type="entry name" value="DYNAMIN"/>
</dbReference>
<dbReference type="PANTHER" id="PTHR11566">
    <property type="entry name" value="DYNAMIN"/>
    <property type="match status" value="1"/>
</dbReference>
<dbReference type="InterPro" id="IPR045063">
    <property type="entry name" value="Dynamin_N"/>
</dbReference>
<dbReference type="Gene3D" id="3.40.50.300">
    <property type="entry name" value="P-loop containing nucleotide triphosphate hydrolases"/>
    <property type="match status" value="1"/>
</dbReference>